<reference evidence="1" key="1">
    <citation type="submission" date="2016-11" db="EMBL/GenBank/DDBJ databases">
        <title>The genome of Nicotiana attenuata.</title>
        <authorList>
            <person name="Xu S."/>
            <person name="Brockmoeller T."/>
            <person name="Gaquerel E."/>
            <person name="Navarro A."/>
            <person name="Kuhl H."/>
            <person name="Gase K."/>
            <person name="Ling Z."/>
            <person name="Zhou W."/>
            <person name="Kreitzer C."/>
            <person name="Stanke M."/>
            <person name="Tang H."/>
            <person name="Lyons E."/>
            <person name="Pandey P."/>
            <person name="Pandey S.P."/>
            <person name="Timmermann B."/>
            <person name="Baldwin I.T."/>
        </authorList>
    </citation>
    <scope>NUCLEOTIDE SEQUENCE [LARGE SCALE GENOMIC DNA]</scope>
    <source>
        <strain evidence="1">UT</strain>
    </source>
</reference>
<organism evidence="1 2">
    <name type="scientific">Nicotiana attenuata</name>
    <name type="common">Coyote tobacco</name>
    <dbReference type="NCBI Taxonomy" id="49451"/>
    <lineage>
        <taxon>Eukaryota</taxon>
        <taxon>Viridiplantae</taxon>
        <taxon>Streptophyta</taxon>
        <taxon>Embryophyta</taxon>
        <taxon>Tracheophyta</taxon>
        <taxon>Spermatophyta</taxon>
        <taxon>Magnoliopsida</taxon>
        <taxon>eudicotyledons</taxon>
        <taxon>Gunneridae</taxon>
        <taxon>Pentapetalae</taxon>
        <taxon>asterids</taxon>
        <taxon>lamiids</taxon>
        <taxon>Solanales</taxon>
        <taxon>Solanaceae</taxon>
        <taxon>Nicotianoideae</taxon>
        <taxon>Nicotianeae</taxon>
        <taxon>Nicotiana</taxon>
    </lineage>
</organism>
<dbReference type="Gramene" id="OIS97057">
    <property type="protein sequence ID" value="OIS97057"/>
    <property type="gene ID" value="A4A49_09280"/>
</dbReference>
<protein>
    <submittedName>
        <fullName evidence="1">Uncharacterized protein</fullName>
    </submittedName>
</protein>
<evidence type="ECO:0000313" key="2">
    <source>
        <dbReference type="Proteomes" id="UP000187609"/>
    </source>
</evidence>
<dbReference type="EMBL" id="MJEQ01037193">
    <property type="protein sequence ID" value="OIS97057.1"/>
    <property type="molecule type" value="Genomic_DNA"/>
</dbReference>
<proteinExistence type="predicted"/>
<sequence>MNTLNFRLKSIILVSLFIYSLRKWRFITNFQGLPPGFEPLSAPASRRLPLPELIRMPSLFSTCLTYI</sequence>
<accession>A0A1J6HXG3</accession>
<name>A0A1J6HXG3_NICAT</name>
<gene>
    <name evidence="1" type="ORF">A4A49_09280</name>
</gene>
<comment type="caution">
    <text evidence="1">The sequence shown here is derived from an EMBL/GenBank/DDBJ whole genome shotgun (WGS) entry which is preliminary data.</text>
</comment>
<keyword evidence="2" id="KW-1185">Reference proteome</keyword>
<dbReference type="Proteomes" id="UP000187609">
    <property type="component" value="Unassembled WGS sequence"/>
</dbReference>
<dbReference type="AlphaFoldDB" id="A0A1J6HXG3"/>
<evidence type="ECO:0000313" key="1">
    <source>
        <dbReference type="EMBL" id="OIS97057.1"/>
    </source>
</evidence>